<gene>
    <name evidence="2" type="ORF">JQX14_04755</name>
</gene>
<comment type="caution">
    <text evidence="2">The sequence shown here is derived from an EMBL/GenBank/DDBJ whole genome shotgun (WGS) entry which is preliminary data.</text>
</comment>
<evidence type="ECO:0000256" key="1">
    <source>
        <dbReference type="SAM" id="MobiDB-lite"/>
    </source>
</evidence>
<dbReference type="EMBL" id="JAFBWN010000002">
    <property type="protein sequence ID" value="MBM2353830.1"/>
    <property type="molecule type" value="Genomic_DNA"/>
</dbReference>
<sequence length="182" mass="20348">MSKTVRRQTKLTFTSSTDPKWKTGPARRVSRISAVSPFRITHARNQGRRPPRIAGPPAGTAIWLPLRVTDNSDELGCHKVPVTEVGSPHHAPTMRGFAFYFKRQFRPAKPTLPNGAPNVWSRSEIHLFHANIPHAKGGPAEPPEKMYKTPPNMYEIRFSGAKPANPAVRNMYRTGPNMYQSA</sequence>
<evidence type="ECO:0000313" key="2">
    <source>
        <dbReference type="EMBL" id="MBM2353830.1"/>
    </source>
</evidence>
<dbReference type="AlphaFoldDB" id="A0A9Q2RRC0"/>
<dbReference type="RefSeq" id="WP_231032978.1">
    <property type="nucleotide sequence ID" value="NZ_JAJNGX010000002.1"/>
</dbReference>
<proteinExistence type="predicted"/>
<dbReference type="Proteomes" id="UP000809337">
    <property type="component" value="Unassembled WGS sequence"/>
</dbReference>
<evidence type="ECO:0000313" key="3">
    <source>
        <dbReference type="Proteomes" id="UP000809337"/>
    </source>
</evidence>
<organism evidence="2 3">
    <name type="scientific">Pseudosulfitobacter pseudonitzschiae</name>
    <dbReference type="NCBI Taxonomy" id="1402135"/>
    <lineage>
        <taxon>Bacteria</taxon>
        <taxon>Pseudomonadati</taxon>
        <taxon>Pseudomonadota</taxon>
        <taxon>Alphaproteobacteria</taxon>
        <taxon>Rhodobacterales</taxon>
        <taxon>Roseobacteraceae</taxon>
        <taxon>Pseudosulfitobacter</taxon>
    </lineage>
</organism>
<reference evidence="2" key="1">
    <citation type="submission" date="2021-01" db="EMBL/GenBank/DDBJ databases">
        <title>Diatom-associated Roseobacters Show Island Model of Population Structure.</title>
        <authorList>
            <person name="Qu L."/>
            <person name="Feng X."/>
            <person name="Chen Y."/>
            <person name="Li L."/>
            <person name="Wang X."/>
            <person name="Hu Z."/>
            <person name="Wang H."/>
            <person name="Luo H."/>
        </authorList>
    </citation>
    <scope>NUCLEOTIDE SEQUENCE</scope>
    <source>
        <strain evidence="2">SM26-45</strain>
    </source>
</reference>
<protein>
    <submittedName>
        <fullName evidence="2">Uncharacterized protein</fullName>
    </submittedName>
</protein>
<feature type="region of interest" description="Disordered" evidence="1">
    <location>
        <begin position="1"/>
        <end position="24"/>
    </location>
</feature>
<accession>A0A9Q2RRC0</accession>
<name>A0A9Q2RRC0_9RHOB</name>